<protein>
    <submittedName>
        <fullName evidence="8">5'-nucleotidase domain-containing protein 3</fullName>
    </submittedName>
</protein>
<evidence type="ECO:0000256" key="5">
    <source>
        <dbReference type="PIRSR" id="PIRSR017434-1"/>
    </source>
</evidence>
<keyword evidence="7" id="KW-1185">Reference proteome</keyword>
<dbReference type="InterPro" id="IPR016695">
    <property type="entry name" value="Pur_nucleotidase"/>
</dbReference>
<comment type="similarity">
    <text evidence="1">Belongs to the 5'(3')-deoxyribonucleotidase family.</text>
</comment>
<keyword evidence="2 6" id="KW-0479">Metal-binding</keyword>
<dbReference type="Gene3D" id="3.40.50.1000">
    <property type="entry name" value="HAD superfamily/HAD-like"/>
    <property type="match status" value="1"/>
</dbReference>
<dbReference type="AlphaFoldDB" id="A0A7E4ZZ04"/>
<dbReference type="NCBIfam" id="TIGR02244">
    <property type="entry name" value="HAD-IG-Ncltidse"/>
    <property type="match status" value="1"/>
</dbReference>
<dbReference type="Pfam" id="PF05761">
    <property type="entry name" value="5_nucleotid"/>
    <property type="match status" value="1"/>
</dbReference>
<organism evidence="7 8">
    <name type="scientific">Panagrellus redivivus</name>
    <name type="common">Microworm</name>
    <dbReference type="NCBI Taxonomy" id="6233"/>
    <lineage>
        <taxon>Eukaryota</taxon>
        <taxon>Metazoa</taxon>
        <taxon>Ecdysozoa</taxon>
        <taxon>Nematoda</taxon>
        <taxon>Chromadorea</taxon>
        <taxon>Rhabditida</taxon>
        <taxon>Tylenchina</taxon>
        <taxon>Panagrolaimomorpha</taxon>
        <taxon>Panagrolaimoidea</taxon>
        <taxon>Panagrolaimidae</taxon>
        <taxon>Panagrellus</taxon>
    </lineage>
</organism>
<dbReference type="GO" id="GO:0008253">
    <property type="term" value="F:5'-nucleotidase activity"/>
    <property type="evidence" value="ECO:0007669"/>
    <property type="project" value="TreeGrafter"/>
</dbReference>
<reference evidence="8" key="2">
    <citation type="submission" date="2020-10" db="UniProtKB">
        <authorList>
            <consortium name="WormBaseParasite"/>
        </authorList>
    </citation>
    <scope>IDENTIFICATION</scope>
</reference>
<evidence type="ECO:0000313" key="8">
    <source>
        <dbReference type="WBParaSite" id="Pan_g3939.t1"/>
    </source>
</evidence>
<dbReference type="InterPro" id="IPR023214">
    <property type="entry name" value="HAD_sf"/>
</dbReference>
<evidence type="ECO:0000256" key="4">
    <source>
        <dbReference type="ARBA" id="ARBA00022842"/>
    </source>
</evidence>
<keyword evidence="3" id="KW-0378">Hydrolase</keyword>
<dbReference type="SUPFAM" id="SSF56784">
    <property type="entry name" value="HAD-like"/>
    <property type="match status" value="1"/>
</dbReference>
<evidence type="ECO:0000256" key="1">
    <source>
        <dbReference type="ARBA" id="ARBA00009589"/>
    </source>
</evidence>
<comment type="cofactor">
    <cofactor evidence="6">
        <name>Mg(2+)</name>
        <dbReference type="ChEBI" id="CHEBI:18420"/>
    </cofactor>
    <text evidence="6">Binds 1 Mg(2+) ion per subunit.</text>
</comment>
<feature type="binding site" evidence="6">
    <location>
        <position position="44"/>
    </location>
    <ligand>
        <name>GMP</name>
        <dbReference type="ChEBI" id="CHEBI:58115"/>
    </ligand>
</feature>
<evidence type="ECO:0000256" key="2">
    <source>
        <dbReference type="ARBA" id="ARBA00022723"/>
    </source>
</evidence>
<reference evidence="7" key="1">
    <citation type="journal article" date="2013" name="Genetics">
        <title>The draft genome and transcriptome of Panagrellus redivivus are shaped by the harsh demands of a free-living lifestyle.</title>
        <authorList>
            <person name="Srinivasan J."/>
            <person name="Dillman A.R."/>
            <person name="Macchietto M.G."/>
            <person name="Heikkinen L."/>
            <person name="Lakso M."/>
            <person name="Fracchia K.M."/>
            <person name="Antoshechkin I."/>
            <person name="Mortazavi A."/>
            <person name="Wong G."/>
            <person name="Sternberg P.W."/>
        </authorList>
    </citation>
    <scope>NUCLEOTIDE SEQUENCE [LARGE SCALE GENOMIC DNA]</scope>
    <source>
        <strain evidence="7">MT8872</strain>
    </source>
</reference>
<feature type="binding site" evidence="6">
    <location>
        <position position="318"/>
    </location>
    <ligand>
        <name>Mg(2+)</name>
        <dbReference type="ChEBI" id="CHEBI:18420"/>
    </ligand>
</feature>
<feature type="binding site" evidence="6">
    <location>
        <position position="42"/>
    </location>
    <ligand>
        <name>Mg(2+)</name>
        <dbReference type="ChEBI" id="CHEBI:18420"/>
    </ligand>
</feature>
<dbReference type="PANTHER" id="PTHR12103">
    <property type="entry name" value="5'-NUCLEOTIDASE DOMAIN-CONTAINING"/>
    <property type="match status" value="1"/>
</dbReference>
<dbReference type="WBParaSite" id="Pan_g3939.t1">
    <property type="protein sequence ID" value="Pan_g3939.t1"/>
    <property type="gene ID" value="Pan_g3939"/>
</dbReference>
<evidence type="ECO:0000313" key="7">
    <source>
        <dbReference type="Proteomes" id="UP000492821"/>
    </source>
</evidence>
<feature type="active site" description="Nucleophile" evidence="5">
    <location>
        <position position="42"/>
    </location>
</feature>
<dbReference type="InterPro" id="IPR036412">
    <property type="entry name" value="HAD-like_sf"/>
</dbReference>
<proteinExistence type="inferred from homology"/>
<dbReference type="PIRSF" id="PIRSF017434">
    <property type="entry name" value="Purine_5'-nucleotidase"/>
    <property type="match status" value="1"/>
</dbReference>
<dbReference type="GO" id="GO:0046872">
    <property type="term" value="F:metal ion binding"/>
    <property type="evidence" value="ECO:0007669"/>
    <property type="project" value="UniProtKB-KW"/>
</dbReference>
<accession>A0A7E4ZZ04</accession>
<name>A0A7E4ZZ04_PANRE</name>
<feature type="active site" description="Proton donor" evidence="5">
    <location>
        <position position="44"/>
    </location>
</feature>
<sequence length="475" mass="55947">MLAYCELTQFVKTAPRKSEVNPRAVFANYELDLRRIGVYGFDYDYTLAVYTKHLNDLVYELAVTRLVEEFKYPKSIKYIPSDLYFATRGLHYDVKNSVLLKVDAFNQIQKGSVYKGKRRLTLAETRSIYPNMAVKDNQDHFPLLLDLFSLPWAGLLATVVQYFVDHQITFDPVSLYNDIASCVERVHTSGDLYKHVTSDLERYIHRNEELKEYLDMLVENNRELFVITNSPFYFMNVGMKYMLGDDWLKYFKYVIVSSKKPSFFSAHAPFREYNPKTDEVSYQKVTNLVPYQVYSGGNMMEFLHKADLHGKGVLYFGDHIYSDLAEPILKLGWHTAAIVPELAREIRMQNTEEYRQAILLSENLTCLIQKYQRFAVYDKACAELINSWVEERRELREQAKSMFNPRFGSMFRTFHSMSYFYWRLSRLADIYTSRLPNMLVYGTEHTFFPRRNALPHEMPLTVPESLDDTYLHEKF</sequence>
<dbReference type="Proteomes" id="UP000492821">
    <property type="component" value="Unassembled WGS sequence"/>
</dbReference>
<dbReference type="PANTHER" id="PTHR12103:SF12">
    <property type="entry name" value="FI20020P1"/>
    <property type="match status" value="1"/>
</dbReference>
<evidence type="ECO:0000256" key="3">
    <source>
        <dbReference type="ARBA" id="ARBA00022801"/>
    </source>
</evidence>
<keyword evidence="4 6" id="KW-0460">Magnesium</keyword>
<dbReference type="InterPro" id="IPR008380">
    <property type="entry name" value="HAD-SF_hydro_IG_5-nucl"/>
</dbReference>
<evidence type="ECO:0000256" key="6">
    <source>
        <dbReference type="PIRSR" id="PIRSR017434-2"/>
    </source>
</evidence>